<evidence type="ECO:0000313" key="3">
    <source>
        <dbReference type="Proteomes" id="UP001437256"/>
    </source>
</evidence>
<evidence type="ECO:0000256" key="1">
    <source>
        <dbReference type="SAM" id="MobiDB-lite"/>
    </source>
</evidence>
<gene>
    <name evidence="2" type="ORF">AAF712_009408</name>
</gene>
<accession>A0ABR2ZQ52</accession>
<feature type="compositionally biased region" description="Low complexity" evidence="1">
    <location>
        <begin position="1"/>
        <end position="10"/>
    </location>
</feature>
<proteinExistence type="predicted"/>
<dbReference type="Proteomes" id="UP001437256">
    <property type="component" value="Unassembled WGS sequence"/>
</dbReference>
<feature type="region of interest" description="Disordered" evidence="1">
    <location>
        <begin position="1"/>
        <end position="47"/>
    </location>
</feature>
<name>A0ABR2ZQ52_9AGAR</name>
<dbReference type="EMBL" id="JBBXMP010000075">
    <property type="protein sequence ID" value="KAL0063716.1"/>
    <property type="molecule type" value="Genomic_DNA"/>
</dbReference>
<comment type="caution">
    <text evidence="2">The sequence shown here is derived from an EMBL/GenBank/DDBJ whole genome shotgun (WGS) entry which is preliminary data.</text>
</comment>
<sequence>MTQQPKPLGGNEEEPLEEPKPLKPLSSLRWPYVPEEPAYPDPLTRDDPKPLQICHYEAIATSEAVRKILEENPNLPGLLRSIDGLKGADRESALQQALGVQAPSIGDNTTKKEVNEDVLALRAFAEAIETAVRGERAGALGLDWGD</sequence>
<reference evidence="2 3" key="1">
    <citation type="submission" date="2024-05" db="EMBL/GenBank/DDBJ databases">
        <title>A draft genome resource for the thread blight pathogen Marasmius tenuissimus strain MS-2.</title>
        <authorList>
            <person name="Yulfo-Soto G.E."/>
            <person name="Baruah I.K."/>
            <person name="Amoako-Attah I."/>
            <person name="Bukari Y."/>
            <person name="Meinhardt L.W."/>
            <person name="Bailey B.A."/>
            <person name="Cohen S.P."/>
        </authorList>
    </citation>
    <scope>NUCLEOTIDE SEQUENCE [LARGE SCALE GENOMIC DNA]</scope>
    <source>
        <strain evidence="2 3">MS-2</strain>
    </source>
</reference>
<protein>
    <submittedName>
        <fullName evidence="2">Uncharacterized protein</fullName>
    </submittedName>
</protein>
<evidence type="ECO:0000313" key="2">
    <source>
        <dbReference type="EMBL" id="KAL0063716.1"/>
    </source>
</evidence>
<organism evidence="2 3">
    <name type="scientific">Marasmius tenuissimus</name>
    <dbReference type="NCBI Taxonomy" id="585030"/>
    <lineage>
        <taxon>Eukaryota</taxon>
        <taxon>Fungi</taxon>
        <taxon>Dikarya</taxon>
        <taxon>Basidiomycota</taxon>
        <taxon>Agaricomycotina</taxon>
        <taxon>Agaricomycetes</taxon>
        <taxon>Agaricomycetidae</taxon>
        <taxon>Agaricales</taxon>
        <taxon>Marasmiineae</taxon>
        <taxon>Marasmiaceae</taxon>
        <taxon>Marasmius</taxon>
    </lineage>
</organism>
<keyword evidence="3" id="KW-1185">Reference proteome</keyword>